<name>A0ACB9N6Q7_9MYRT</name>
<sequence>MKLIETPSFIIHLFSSPKSKENDKIKRKHQRSLSLVEYSTSIPFDFPVLDPILNTHLPHHHSLTTEVGRWRVRFGKISSFLQCDRTEGSDFAEDKMAGRNRVHREPFNRRGYPSDGPYVRPLPRAPPPPALLEEEIEIQRAELRRLLVDNQRLVEDRIALQRELGVAKEEIHRMNLTIGDIRAEQERRSRDLIEKGLKLEADLRGAGSFKKEALQLQSEVQKLNKKKQDLTGHVQSLTHEVARLKAENKPLSLLKSDFDSMNQEFLHARTAIDFEKKANIELVEQRQAMENNLVSMAREVENLRAELANCDARSWDAGRAYGMKFNSREGGYSAPYGDAYGYHLGAASSGPLYGASSAVRGINDKSRINRR</sequence>
<dbReference type="EMBL" id="CM042887">
    <property type="protein sequence ID" value="KAI4330676.1"/>
    <property type="molecule type" value="Genomic_DNA"/>
</dbReference>
<dbReference type="Proteomes" id="UP001057402">
    <property type="component" value="Chromosome 8"/>
</dbReference>
<gene>
    <name evidence="1" type="ORF">MLD38_028938</name>
</gene>
<evidence type="ECO:0000313" key="1">
    <source>
        <dbReference type="EMBL" id="KAI4330676.1"/>
    </source>
</evidence>
<organism evidence="1 2">
    <name type="scientific">Melastoma candidum</name>
    <dbReference type="NCBI Taxonomy" id="119954"/>
    <lineage>
        <taxon>Eukaryota</taxon>
        <taxon>Viridiplantae</taxon>
        <taxon>Streptophyta</taxon>
        <taxon>Embryophyta</taxon>
        <taxon>Tracheophyta</taxon>
        <taxon>Spermatophyta</taxon>
        <taxon>Magnoliopsida</taxon>
        <taxon>eudicotyledons</taxon>
        <taxon>Gunneridae</taxon>
        <taxon>Pentapetalae</taxon>
        <taxon>rosids</taxon>
        <taxon>malvids</taxon>
        <taxon>Myrtales</taxon>
        <taxon>Melastomataceae</taxon>
        <taxon>Melastomatoideae</taxon>
        <taxon>Melastomateae</taxon>
        <taxon>Melastoma</taxon>
    </lineage>
</organism>
<keyword evidence="2" id="KW-1185">Reference proteome</keyword>
<reference evidence="2" key="1">
    <citation type="journal article" date="2023" name="Front. Plant Sci.">
        <title>Chromosomal-level genome assembly of Melastoma candidum provides insights into trichome evolution.</title>
        <authorList>
            <person name="Zhong Y."/>
            <person name="Wu W."/>
            <person name="Sun C."/>
            <person name="Zou P."/>
            <person name="Liu Y."/>
            <person name="Dai S."/>
            <person name="Zhou R."/>
        </authorList>
    </citation>
    <scope>NUCLEOTIDE SEQUENCE [LARGE SCALE GENOMIC DNA]</scope>
</reference>
<accession>A0ACB9N6Q7</accession>
<evidence type="ECO:0000313" key="2">
    <source>
        <dbReference type="Proteomes" id="UP001057402"/>
    </source>
</evidence>
<comment type="caution">
    <text evidence="1">The sequence shown here is derived from an EMBL/GenBank/DDBJ whole genome shotgun (WGS) entry which is preliminary data.</text>
</comment>
<proteinExistence type="predicted"/>
<protein>
    <submittedName>
        <fullName evidence="1">Uncharacterized protein</fullName>
    </submittedName>
</protein>